<dbReference type="RefSeq" id="WP_344152008.1">
    <property type="nucleotide sequence ID" value="NZ_BAAAQR010000006.1"/>
</dbReference>
<dbReference type="InterPro" id="IPR029063">
    <property type="entry name" value="SAM-dependent_MTases_sf"/>
</dbReference>
<feature type="compositionally biased region" description="Polar residues" evidence="8">
    <location>
        <begin position="462"/>
        <end position="472"/>
    </location>
</feature>
<dbReference type="Gene3D" id="3.90.120.10">
    <property type="entry name" value="DNA Methylase, subunit A, domain 2"/>
    <property type="match status" value="1"/>
</dbReference>
<evidence type="ECO:0000313" key="9">
    <source>
        <dbReference type="EMBL" id="GAA2147000.1"/>
    </source>
</evidence>
<evidence type="ECO:0000256" key="2">
    <source>
        <dbReference type="ARBA" id="ARBA00022679"/>
    </source>
</evidence>
<dbReference type="NCBIfam" id="TIGR00675">
    <property type="entry name" value="dcm"/>
    <property type="match status" value="1"/>
</dbReference>
<dbReference type="PROSITE" id="PS51679">
    <property type="entry name" value="SAM_MT_C5"/>
    <property type="match status" value="1"/>
</dbReference>
<proteinExistence type="inferred from homology"/>
<sequence length="472" mass="52633">MSSKTDMVPVRPFRFVDLFAGIGGFHAALSALGGDCVYAVEIDREAAAVYERNWGTCALGDLVVDTAGEEIRVPEHDVLAAGFPCQPFSKSGLQRGMDEARGTLFWNILRVLEVHRPSVVMLENVRNIAGPRHTHEWEVIIRSLRELGYQVSSAPVVLSPHLLPPALGGSPQVRERVFILGVYVGTDASFVDVEPQVSRRPDPAWDPQSWHLATDLPLESHMAPEELMQLRLSAQENHWLDAWDDFVRSMRADGVARLPGFPVWADEFVHVDELCIPAGTPAWKAGFLRKNAELYTAHREAIQAWLARWDQLRDFPASRRKFEWQAQDAASLSETIIHLRPSGVRVKKATYTPALVAITQTTILGDQRRRLSKREVARLQGFPDSFTFGPQRASASYRQAGNGVNVGVAYNALRSFVHRIAASSEVLEFMSTEALRKFQPVARSLEDAPPRPWFDDDPRSAGEQSLLSTARA</sequence>
<dbReference type="Gene3D" id="3.40.50.150">
    <property type="entry name" value="Vaccinia Virus protein VP39"/>
    <property type="match status" value="1"/>
</dbReference>
<dbReference type="InterPro" id="IPR018117">
    <property type="entry name" value="C5_DNA_meth_AS"/>
</dbReference>
<feature type="active site" evidence="5">
    <location>
        <position position="85"/>
    </location>
</feature>
<keyword evidence="2 5" id="KW-0808">Transferase</keyword>
<dbReference type="PROSITE" id="PS00094">
    <property type="entry name" value="C5_MTASE_1"/>
    <property type="match status" value="1"/>
</dbReference>
<evidence type="ECO:0000256" key="5">
    <source>
        <dbReference type="PROSITE-ProRule" id="PRU01016"/>
    </source>
</evidence>
<evidence type="ECO:0000256" key="8">
    <source>
        <dbReference type="SAM" id="MobiDB-lite"/>
    </source>
</evidence>
<evidence type="ECO:0000256" key="1">
    <source>
        <dbReference type="ARBA" id="ARBA00022603"/>
    </source>
</evidence>
<name>A0ABN2ZTR7_9ACTN</name>
<dbReference type="InterPro" id="IPR050750">
    <property type="entry name" value="C5-MTase"/>
</dbReference>
<keyword evidence="4" id="KW-0680">Restriction system</keyword>
<evidence type="ECO:0000256" key="6">
    <source>
        <dbReference type="RuleBase" id="RU000416"/>
    </source>
</evidence>
<dbReference type="Pfam" id="PF00145">
    <property type="entry name" value="DNA_methylase"/>
    <property type="match status" value="1"/>
</dbReference>
<comment type="similarity">
    <text evidence="5 6">Belongs to the class I-like SAM-binding methyltransferase superfamily. C5-methyltransferase family.</text>
</comment>
<dbReference type="PANTHER" id="PTHR46098">
    <property type="entry name" value="TRNA (CYTOSINE(38)-C(5))-METHYLTRANSFERASE"/>
    <property type="match status" value="1"/>
</dbReference>
<keyword evidence="10" id="KW-1185">Reference proteome</keyword>
<dbReference type="Proteomes" id="UP001501771">
    <property type="component" value="Unassembled WGS sequence"/>
</dbReference>
<feature type="region of interest" description="Disordered" evidence="8">
    <location>
        <begin position="446"/>
        <end position="472"/>
    </location>
</feature>
<keyword evidence="3 5" id="KW-0949">S-adenosyl-L-methionine</keyword>
<organism evidence="9 10">
    <name type="scientific">Nocardioides koreensis</name>
    <dbReference type="NCBI Taxonomy" id="433651"/>
    <lineage>
        <taxon>Bacteria</taxon>
        <taxon>Bacillati</taxon>
        <taxon>Actinomycetota</taxon>
        <taxon>Actinomycetes</taxon>
        <taxon>Propionibacteriales</taxon>
        <taxon>Nocardioidaceae</taxon>
        <taxon>Nocardioides</taxon>
    </lineage>
</organism>
<dbReference type="PANTHER" id="PTHR46098:SF1">
    <property type="entry name" value="TRNA (CYTOSINE(38)-C(5))-METHYLTRANSFERASE"/>
    <property type="match status" value="1"/>
</dbReference>
<protein>
    <recommendedName>
        <fullName evidence="7">Cytosine-specific methyltransferase</fullName>
        <ecNumber evidence="7">2.1.1.37</ecNumber>
    </recommendedName>
</protein>
<keyword evidence="1 5" id="KW-0489">Methyltransferase</keyword>
<dbReference type="InterPro" id="IPR001525">
    <property type="entry name" value="C5_MeTfrase"/>
</dbReference>
<dbReference type="SUPFAM" id="SSF53335">
    <property type="entry name" value="S-adenosyl-L-methionine-dependent methyltransferases"/>
    <property type="match status" value="1"/>
</dbReference>
<evidence type="ECO:0000256" key="7">
    <source>
        <dbReference type="RuleBase" id="RU000417"/>
    </source>
</evidence>
<reference evidence="9 10" key="1">
    <citation type="journal article" date="2019" name="Int. J. Syst. Evol. Microbiol.">
        <title>The Global Catalogue of Microorganisms (GCM) 10K type strain sequencing project: providing services to taxonomists for standard genome sequencing and annotation.</title>
        <authorList>
            <consortium name="The Broad Institute Genomics Platform"/>
            <consortium name="The Broad Institute Genome Sequencing Center for Infectious Disease"/>
            <person name="Wu L."/>
            <person name="Ma J."/>
        </authorList>
    </citation>
    <scope>NUCLEOTIDE SEQUENCE [LARGE SCALE GENOMIC DNA]</scope>
    <source>
        <strain evidence="9 10">JCM 16022</strain>
    </source>
</reference>
<gene>
    <name evidence="9" type="ORF">GCM10009844_23760</name>
</gene>
<comment type="caution">
    <text evidence="9">The sequence shown here is derived from an EMBL/GenBank/DDBJ whole genome shotgun (WGS) entry which is preliminary data.</text>
</comment>
<evidence type="ECO:0000313" key="10">
    <source>
        <dbReference type="Proteomes" id="UP001501771"/>
    </source>
</evidence>
<dbReference type="EMBL" id="BAAAQR010000006">
    <property type="protein sequence ID" value="GAA2147000.1"/>
    <property type="molecule type" value="Genomic_DNA"/>
</dbReference>
<dbReference type="EC" id="2.1.1.37" evidence="7"/>
<comment type="catalytic activity">
    <reaction evidence="7">
        <text>a 2'-deoxycytidine in DNA + S-adenosyl-L-methionine = a 5-methyl-2'-deoxycytidine in DNA + S-adenosyl-L-homocysteine + H(+)</text>
        <dbReference type="Rhea" id="RHEA:13681"/>
        <dbReference type="Rhea" id="RHEA-COMP:11369"/>
        <dbReference type="Rhea" id="RHEA-COMP:11370"/>
        <dbReference type="ChEBI" id="CHEBI:15378"/>
        <dbReference type="ChEBI" id="CHEBI:57856"/>
        <dbReference type="ChEBI" id="CHEBI:59789"/>
        <dbReference type="ChEBI" id="CHEBI:85452"/>
        <dbReference type="ChEBI" id="CHEBI:85454"/>
        <dbReference type="EC" id="2.1.1.37"/>
    </reaction>
</comment>
<accession>A0ABN2ZTR7</accession>
<dbReference type="PRINTS" id="PR00105">
    <property type="entry name" value="C5METTRFRASE"/>
</dbReference>
<evidence type="ECO:0000256" key="3">
    <source>
        <dbReference type="ARBA" id="ARBA00022691"/>
    </source>
</evidence>
<feature type="compositionally biased region" description="Basic and acidic residues" evidence="8">
    <location>
        <begin position="446"/>
        <end position="460"/>
    </location>
</feature>
<evidence type="ECO:0000256" key="4">
    <source>
        <dbReference type="ARBA" id="ARBA00022747"/>
    </source>
</evidence>